<dbReference type="PATRIC" id="fig|758847.3.peg.1442"/>
<dbReference type="EMBL" id="CP006694">
    <property type="protein sequence ID" value="EKT87556.1"/>
    <property type="molecule type" value="Genomic_DNA"/>
</dbReference>
<reference evidence="1 2" key="1">
    <citation type="journal article" date="2012" name="Gene">
        <title>Sequence of Leptospira santarosai serovar Shermani genome and prediction of virulence-associated genes.</title>
        <authorList>
            <person name="Chou L.F."/>
            <person name="Chen Y.T."/>
            <person name="Lu C.W."/>
            <person name="Ko Y.C."/>
            <person name="Tang C.Y."/>
            <person name="Pan M.J."/>
            <person name="Tian Y.C."/>
            <person name="Chiu C.H."/>
            <person name="Hung C.C."/>
            <person name="Yang C.W."/>
        </authorList>
    </citation>
    <scope>NUCLEOTIDE SEQUENCE [LARGE SCALE GENOMIC DNA]</scope>
    <source>
        <strain evidence="1">LT 821</strain>
    </source>
</reference>
<dbReference type="KEGG" id="lst:LSS_06859"/>
<evidence type="ECO:0000313" key="2">
    <source>
        <dbReference type="Proteomes" id="UP000035800"/>
    </source>
</evidence>
<evidence type="ECO:0000313" key="1">
    <source>
        <dbReference type="EMBL" id="EKT87556.1"/>
    </source>
</evidence>
<dbReference type="AlphaFoldDB" id="K8Y3J3"/>
<accession>K8Y3J3</accession>
<protein>
    <submittedName>
        <fullName evidence="1">Uncharacterized protein</fullName>
    </submittedName>
</protein>
<sequence>MVAEKKFSFKPRFVRKFRDLLRGGFVLGSYRAASNDSLRESFPIDFKKSYIDFPF</sequence>
<dbReference type="STRING" id="758847.LSS_06859"/>
<gene>
    <name evidence="1" type="ORF">LSS_06859</name>
</gene>
<proteinExistence type="predicted"/>
<dbReference type="Proteomes" id="UP000035800">
    <property type="component" value="Chromosome I"/>
</dbReference>
<reference evidence="1 2" key="2">
    <citation type="journal article" date="2014" name="Emerg. Microbes Infect.">
        <title>Potential impact on kidney infection: a whole-genome analysis of Leptospira santarosai serovar Shermani.</title>
        <authorList>
            <person name="Chou L.F."/>
            <person name="Chen T.W."/>
            <person name="Ko Y.C."/>
            <person name="Pan M.J."/>
            <person name="Tian Y.C."/>
            <person name="Chiu C.H."/>
            <person name="Tang P."/>
            <person name="Hung C.C."/>
            <person name="Yang C.W."/>
        </authorList>
    </citation>
    <scope>NUCLEOTIDE SEQUENCE</scope>
    <source>
        <strain evidence="1 2">LT 821</strain>
    </source>
</reference>
<name>K8Y3J3_9LEPT</name>
<organism evidence="1 2">
    <name type="scientific">Leptospira santarosai serovar Shermani str. LT 821</name>
    <dbReference type="NCBI Taxonomy" id="758847"/>
    <lineage>
        <taxon>Bacteria</taxon>
        <taxon>Pseudomonadati</taxon>
        <taxon>Spirochaetota</taxon>
        <taxon>Spirochaetia</taxon>
        <taxon>Leptospirales</taxon>
        <taxon>Leptospiraceae</taxon>
        <taxon>Leptospira</taxon>
    </lineage>
</organism>